<evidence type="ECO:0000256" key="1">
    <source>
        <dbReference type="ARBA" id="ARBA00004651"/>
    </source>
</evidence>
<organism evidence="6">
    <name type="scientific">marine metagenome</name>
    <dbReference type="NCBI Taxonomy" id="408172"/>
    <lineage>
        <taxon>unclassified sequences</taxon>
        <taxon>metagenomes</taxon>
        <taxon>ecological metagenomes</taxon>
    </lineage>
</organism>
<name>A0A381UCN0_9ZZZZ</name>
<dbReference type="InterPro" id="IPR002758">
    <property type="entry name" value="Cation_antiport_E"/>
</dbReference>
<dbReference type="GO" id="GO:0005886">
    <property type="term" value="C:plasma membrane"/>
    <property type="evidence" value="ECO:0007669"/>
    <property type="project" value="UniProtKB-SubCell"/>
</dbReference>
<dbReference type="PANTHER" id="PTHR34584:SF1">
    <property type="entry name" value="NA(+)_H(+) ANTIPORTER SUBUNIT E1"/>
    <property type="match status" value="1"/>
</dbReference>
<dbReference type="AlphaFoldDB" id="A0A381UCN0"/>
<sequence length="160" mass="17658">MLARTLILKTIGLFGLWVLLSGKLDAFHLSVGFLGAALIAWVNTESRHLNEPPLPHARLVLYWPWLFWKIVKSSLNITKIILDPKLPINPRLIQYPTNLGNSAAVVLLGNSITLTPGTVTIEVSSNELVVHALDDGSSSGLESRTMERKIAEVFHSRGRT</sequence>
<protein>
    <recommendedName>
        <fullName evidence="7">Cation transporter</fullName>
    </recommendedName>
</protein>
<keyword evidence="3" id="KW-0812">Transmembrane</keyword>
<evidence type="ECO:0008006" key="7">
    <source>
        <dbReference type="Google" id="ProtNLM"/>
    </source>
</evidence>
<reference evidence="6" key="1">
    <citation type="submission" date="2018-05" db="EMBL/GenBank/DDBJ databases">
        <authorList>
            <person name="Lanie J.A."/>
            <person name="Ng W.-L."/>
            <person name="Kazmierczak K.M."/>
            <person name="Andrzejewski T.M."/>
            <person name="Davidsen T.M."/>
            <person name="Wayne K.J."/>
            <person name="Tettelin H."/>
            <person name="Glass J.I."/>
            <person name="Rusch D."/>
            <person name="Podicherti R."/>
            <person name="Tsui H.-C.T."/>
            <person name="Winkler M.E."/>
        </authorList>
    </citation>
    <scope>NUCLEOTIDE SEQUENCE</scope>
</reference>
<accession>A0A381UCN0</accession>
<dbReference type="EMBL" id="UINC01006179">
    <property type="protein sequence ID" value="SVA25966.1"/>
    <property type="molecule type" value="Genomic_DNA"/>
</dbReference>
<dbReference type="PANTHER" id="PTHR34584">
    <property type="entry name" value="NA(+)/H(+) ANTIPORTER SUBUNIT E1"/>
    <property type="match status" value="1"/>
</dbReference>
<evidence type="ECO:0000256" key="4">
    <source>
        <dbReference type="ARBA" id="ARBA00022989"/>
    </source>
</evidence>
<keyword evidence="5" id="KW-0472">Membrane</keyword>
<gene>
    <name evidence="6" type="ORF">METZ01_LOCUS78820</name>
</gene>
<evidence type="ECO:0000313" key="6">
    <source>
        <dbReference type="EMBL" id="SVA25966.1"/>
    </source>
</evidence>
<proteinExistence type="predicted"/>
<keyword evidence="4" id="KW-1133">Transmembrane helix</keyword>
<evidence type="ECO:0000256" key="2">
    <source>
        <dbReference type="ARBA" id="ARBA00022475"/>
    </source>
</evidence>
<dbReference type="GO" id="GO:0008324">
    <property type="term" value="F:monoatomic cation transmembrane transporter activity"/>
    <property type="evidence" value="ECO:0007669"/>
    <property type="project" value="InterPro"/>
</dbReference>
<evidence type="ECO:0000256" key="5">
    <source>
        <dbReference type="ARBA" id="ARBA00023136"/>
    </source>
</evidence>
<dbReference type="Pfam" id="PF01899">
    <property type="entry name" value="MNHE"/>
    <property type="match status" value="1"/>
</dbReference>
<evidence type="ECO:0000256" key="3">
    <source>
        <dbReference type="ARBA" id="ARBA00022692"/>
    </source>
</evidence>
<comment type="subcellular location">
    <subcellularLocation>
        <location evidence="1">Cell membrane</location>
        <topology evidence="1">Multi-pass membrane protein</topology>
    </subcellularLocation>
</comment>
<keyword evidence="2" id="KW-1003">Cell membrane</keyword>